<evidence type="ECO:0000313" key="7">
    <source>
        <dbReference type="Proteomes" id="UP000807716"/>
    </source>
</evidence>
<keyword evidence="7" id="KW-1185">Reference proteome</keyword>
<dbReference type="PANTHER" id="PTHR17453:SF0">
    <property type="entry name" value="SIGNAL RECOGNITION PARTICLE 19 KDA PROTEIN"/>
    <property type="match status" value="1"/>
</dbReference>
<dbReference type="Proteomes" id="UP000807716">
    <property type="component" value="Unassembled WGS sequence"/>
</dbReference>
<proteinExistence type="predicted"/>
<name>A0A9P6PVN1_9FUNG</name>
<dbReference type="GO" id="GO:0008312">
    <property type="term" value="F:7S RNA binding"/>
    <property type="evidence" value="ECO:0007669"/>
    <property type="project" value="InterPro"/>
</dbReference>
<dbReference type="GO" id="GO:0006617">
    <property type="term" value="P:SRP-dependent cotranslational protein targeting to membrane, signal sequence recognition"/>
    <property type="evidence" value="ECO:0007669"/>
    <property type="project" value="TreeGrafter"/>
</dbReference>
<keyword evidence="2" id="KW-0963">Cytoplasm</keyword>
<evidence type="ECO:0000256" key="4">
    <source>
        <dbReference type="ARBA" id="ARBA00023274"/>
    </source>
</evidence>
<accession>A0A9P6PVN1</accession>
<evidence type="ECO:0000256" key="1">
    <source>
        <dbReference type="ARBA" id="ARBA00004496"/>
    </source>
</evidence>
<comment type="subcellular location">
    <subcellularLocation>
        <location evidence="1">Cytoplasm</location>
    </subcellularLocation>
</comment>
<keyword evidence="3" id="KW-0733">Signal recognition particle</keyword>
<evidence type="ECO:0000256" key="5">
    <source>
        <dbReference type="SAM" id="MobiDB-lite"/>
    </source>
</evidence>
<dbReference type="Gene3D" id="3.30.56.30">
    <property type="entry name" value="Signal recognition particle, SRP19-like subunit"/>
    <property type="match status" value="1"/>
</dbReference>
<evidence type="ECO:0000313" key="6">
    <source>
        <dbReference type="EMBL" id="KAG0253852.1"/>
    </source>
</evidence>
<reference evidence="6" key="1">
    <citation type="journal article" date="2020" name="Fungal Divers.">
        <title>Resolving the Mortierellaceae phylogeny through synthesis of multi-gene phylogenetics and phylogenomics.</title>
        <authorList>
            <person name="Vandepol N."/>
            <person name="Liber J."/>
            <person name="Desiro A."/>
            <person name="Na H."/>
            <person name="Kennedy M."/>
            <person name="Barry K."/>
            <person name="Grigoriev I.V."/>
            <person name="Miller A.N."/>
            <person name="O'Donnell K."/>
            <person name="Stajich J.E."/>
            <person name="Bonito G."/>
        </authorList>
    </citation>
    <scope>NUCLEOTIDE SEQUENCE</scope>
    <source>
        <strain evidence="6">BC1065</strain>
    </source>
</reference>
<dbReference type="Pfam" id="PF01922">
    <property type="entry name" value="SRP19"/>
    <property type="match status" value="1"/>
</dbReference>
<dbReference type="OrthoDB" id="2190947at2759"/>
<feature type="region of interest" description="Disordered" evidence="5">
    <location>
        <begin position="1"/>
        <end position="66"/>
    </location>
</feature>
<keyword evidence="4" id="KW-0687">Ribonucleoprotein</keyword>
<dbReference type="GO" id="GO:0005786">
    <property type="term" value="C:signal recognition particle, endoplasmic reticulum targeting"/>
    <property type="evidence" value="ECO:0007669"/>
    <property type="project" value="UniProtKB-KW"/>
</dbReference>
<gene>
    <name evidence="6" type="primary">SEC65</name>
    <name evidence="6" type="ORF">DFQ27_007173</name>
</gene>
<feature type="region of interest" description="Disordered" evidence="5">
    <location>
        <begin position="230"/>
        <end position="285"/>
    </location>
</feature>
<organism evidence="6 7">
    <name type="scientific">Actinomortierella ambigua</name>
    <dbReference type="NCBI Taxonomy" id="1343610"/>
    <lineage>
        <taxon>Eukaryota</taxon>
        <taxon>Fungi</taxon>
        <taxon>Fungi incertae sedis</taxon>
        <taxon>Mucoromycota</taxon>
        <taxon>Mortierellomycotina</taxon>
        <taxon>Mortierellomycetes</taxon>
        <taxon>Mortierellales</taxon>
        <taxon>Mortierellaceae</taxon>
        <taxon>Actinomortierella</taxon>
    </lineage>
</organism>
<feature type="compositionally biased region" description="Basic residues" evidence="5">
    <location>
        <begin position="271"/>
        <end position="285"/>
    </location>
</feature>
<dbReference type="AlphaFoldDB" id="A0A9P6PVN1"/>
<dbReference type="SUPFAM" id="SSF69695">
    <property type="entry name" value="SRP19"/>
    <property type="match status" value="1"/>
</dbReference>
<sequence length="285" mass="31510">MSKGSSLHQLRQSTNNSFFLDESDDERNQHDDDFDVDNMDFPLPADEPAAPQQGSSSSSSSTDLSPETLEKIKALMGAGGATSNENVRYISGEEAEQFKSWMCVYPCYIDGTKTTKQGRRISKDKACKKQPWAKEIVEALKELRLTPVFEPGKTHPRDWENRGRVRVLFKDQGRYSHPTIRTKYDLLIRLAALINKMHANEKEPRAEFSPLSPLTPMSIAMPEMAGKDPLSSMFGAMGMGGGDENSSNSGGALEGSSSTHGAKPSPESKRQQKLAKKPKRVMIRG</sequence>
<dbReference type="PANTHER" id="PTHR17453">
    <property type="entry name" value="SIGNAL RECOGNITION PARTICLE 19 KD PROTEIN"/>
    <property type="match status" value="1"/>
</dbReference>
<dbReference type="InterPro" id="IPR002778">
    <property type="entry name" value="Signal_recog_particle_SRP19"/>
</dbReference>
<protein>
    <submittedName>
        <fullName evidence="6">Signal recognition particle subunit</fullName>
    </submittedName>
</protein>
<comment type="caution">
    <text evidence="6">The sequence shown here is derived from an EMBL/GenBank/DDBJ whole genome shotgun (WGS) entry which is preliminary data.</text>
</comment>
<evidence type="ECO:0000256" key="3">
    <source>
        <dbReference type="ARBA" id="ARBA00023135"/>
    </source>
</evidence>
<evidence type="ECO:0000256" key="2">
    <source>
        <dbReference type="ARBA" id="ARBA00022490"/>
    </source>
</evidence>
<dbReference type="InterPro" id="IPR036521">
    <property type="entry name" value="SRP19-like_sf"/>
</dbReference>
<feature type="compositionally biased region" description="Polar residues" evidence="5">
    <location>
        <begin position="1"/>
        <end position="18"/>
    </location>
</feature>
<dbReference type="EMBL" id="JAAAJB010000553">
    <property type="protein sequence ID" value="KAG0253852.1"/>
    <property type="molecule type" value="Genomic_DNA"/>
</dbReference>